<dbReference type="PANTHER" id="PTHR23412:SF17">
    <property type="entry name" value="OTOANCORIN"/>
    <property type="match status" value="1"/>
</dbReference>
<evidence type="ECO:0000313" key="4">
    <source>
        <dbReference type="EMBL" id="KAF0288042.1"/>
    </source>
</evidence>
<keyword evidence="1" id="KW-0732">Signal</keyword>
<feature type="region of interest" description="Disordered" evidence="3">
    <location>
        <begin position="40"/>
        <end position="63"/>
    </location>
</feature>
<evidence type="ECO:0000313" key="5">
    <source>
        <dbReference type="Proteomes" id="UP000440578"/>
    </source>
</evidence>
<keyword evidence="5" id="KW-1185">Reference proteome</keyword>
<dbReference type="AlphaFoldDB" id="A0A6A4VCH0"/>
<proteinExistence type="predicted"/>
<evidence type="ECO:0000256" key="3">
    <source>
        <dbReference type="SAM" id="MobiDB-lite"/>
    </source>
</evidence>
<dbReference type="InterPro" id="IPR026664">
    <property type="entry name" value="Stereocilin-rel"/>
</dbReference>
<dbReference type="EMBL" id="VIIS01002138">
    <property type="protein sequence ID" value="KAF0288042.1"/>
    <property type="molecule type" value="Genomic_DNA"/>
</dbReference>
<accession>A0A6A4VCH0</accession>
<dbReference type="PANTHER" id="PTHR23412">
    <property type="entry name" value="STEREOCILIN RELATED"/>
    <property type="match status" value="1"/>
</dbReference>
<name>A0A6A4VCH0_AMPAM</name>
<protein>
    <submittedName>
        <fullName evidence="4">Uncharacterized protein</fullName>
    </submittedName>
</protein>
<organism evidence="4 5">
    <name type="scientific">Amphibalanus amphitrite</name>
    <name type="common">Striped barnacle</name>
    <name type="synonym">Balanus amphitrite</name>
    <dbReference type="NCBI Taxonomy" id="1232801"/>
    <lineage>
        <taxon>Eukaryota</taxon>
        <taxon>Metazoa</taxon>
        <taxon>Ecdysozoa</taxon>
        <taxon>Arthropoda</taxon>
        <taxon>Crustacea</taxon>
        <taxon>Multicrustacea</taxon>
        <taxon>Cirripedia</taxon>
        <taxon>Thoracica</taxon>
        <taxon>Thoracicalcarea</taxon>
        <taxon>Balanomorpha</taxon>
        <taxon>Balanoidea</taxon>
        <taxon>Balanidae</taxon>
        <taxon>Amphibalaninae</taxon>
        <taxon>Amphibalanus</taxon>
    </lineage>
</organism>
<dbReference type="Proteomes" id="UP000440578">
    <property type="component" value="Unassembled WGS sequence"/>
</dbReference>
<dbReference type="GO" id="GO:0009986">
    <property type="term" value="C:cell surface"/>
    <property type="evidence" value="ECO:0007669"/>
    <property type="project" value="TreeGrafter"/>
</dbReference>
<evidence type="ECO:0000256" key="2">
    <source>
        <dbReference type="ARBA" id="ARBA00023180"/>
    </source>
</evidence>
<keyword evidence="2" id="KW-0325">Glycoprotein</keyword>
<reference evidence="4 5" key="1">
    <citation type="submission" date="2019-07" db="EMBL/GenBank/DDBJ databases">
        <title>Draft genome assembly of a fouling barnacle, Amphibalanus amphitrite (Darwin, 1854): The first reference genome for Thecostraca.</title>
        <authorList>
            <person name="Kim W."/>
        </authorList>
    </citation>
    <scope>NUCLEOTIDE SEQUENCE [LARGE SCALE GENOMIC DNA]</scope>
    <source>
        <strain evidence="4">SNU_AA5</strain>
        <tissue evidence="4">Soma without cirri and trophi</tissue>
    </source>
</reference>
<evidence type="ECO:0000256" key="1">
    <source>
        <dbReference type="ARBA" id="ARBA00022729"/>
    </source>
</evidence>
<sequence>MLCKRQTSEADDRQLMERMANVQTRVARGVMMAQKELMDALDTETPDATATATKTRRRRREADPKLTCAVVEETGQGASPWTVAQLNDMSVAEVKMCRKALGSKKADNDKLTVVWGKLKELMELAKRATSEFSGLSVDPTEYESDNLVAAGQLICGMDAANVTKIPNEKIKPAMKTLAEVQWCPTAIKEKLATKSLELNGGDAKSLGKAEVAEMGALVGGLEAMQLKDIPKDAMAGLTAEGMKSIPPSKIAVLTADQVSQLSAAAALSVSADQRANLPEDSRTALDAVLEVSVTPKDGAEQVTGALLSTLLLAFAVLRLA</sequence>
<gene>
    <name evidence="4" type="ORF">FJT64_013558</name>
</gene>
<dbReference type="GO" id="GO:0007160">
    <property type="term" value="P:cell-matrix adhesion"/>
    <property type="evidence" value="ECO:0007669"/>
    <property type="project" value="TreeGrafter"/>
</dbReference>
<comment type="caution">
    <text evidence="4">The sequence shown here is derived from an EMBL/GenBank/DDBJ whole genome shotgun (WGS) entry which is preliminary data.</text>
</comment>